<reference evidence="1" key="1">
    <citation type="submission" date="2014-09" db="EMBL/GenBank/DDBJ databases">
        <authorList>
            <person name="Magalhaes I.L.F."/>
            <person name="Oliveira U."/>
            <person name="Santos F.R."/>
            <person name="Vidigal T.H.D.A."/>
            <person name="Brescovit A.D."/>
            <person name="Santos A.J."/>
        </authorList>
    </citation>
    <scope>NUCLEOTIDE SEQUENCE</scope>
    <source>
        <tissue evidence="1">Shoot tissue taken approximately 20 cm above the soil surface</tissue>
    </source>
</reference>
<name>A0A0A8XXQ6_ARUDO</name>
<organism evidence="1">
    <name type="scientific">Arundo donax</name>
    <name type="common">Giant reed</name>
    <name type="synonym">Donax arundinaceus</name>
    <dbReference type="NCBI Taxonomy" id="35708"/>
    <lineage>
        <taxon>Eukaryota</taxon>
        <taxon>Viridiplantae</taxon>
        <taxon>Streptophyta</taxon>
        <taxon>Embryophyta</taxon>
        <taxon>Tracheophyta</taxon>
        <taxon>Spermatophyta</taxon>
        <taxon>Magnoliopsida</taxon>
        <taxon>Liliopsida</taxon>
        <taxon>Poales</taxon>
        <taxon>Poaceae</taxon>
        <taxon>PACMAD clade</taxon>
        <taxon>Arundinoideae</taxon>
        <taxon>Arundineae</taxon>
        <taxon>Arundo</taxon>
    </lineage>
</organism>
<proteinExistence type="predicted"/>
<evidence type="ECO:0000313" key="1">
    <source>
        <dbReference type="EMBL" id="JAD17538.1"/>
    </source>
</evidence>
<reference evidence="1" key="2">
    <citation type="journal article" date="2015" name="Data Brief">
        <title>Shoot transcriptome of the giant reed, Arundo donax.</title>
        <authorList>
            <person name="Barrero R.A."/>
            <person name="Guerrero F.D."/>
            <person name="Moolhuijzen P."/>
            <person name="Goolsby J.A."/>
            <person name="Tidwell J."/>
            <person name="Bellgard S.E."/>
            <person name="Bellgard M.I."/>
        </authorList>
    </citation>
    <scope>NUCLEOTIDE SEQUENCE</scope>
    <source>
        <tissue evidence="1">Shoot tissue taken approximately 20 cm above the soil surface</tissue>
    </source>
</reference>
<dbReference type="AlphaFoldDB" id="A0A0A8XXQ6"/>
<accession>A0A0A8XXQ6</accession>
<sequence>MLLILVSRYWGQSRLSTSRQ</sequence>
<dbReference type="EMBL" id="GBRH01280357">
    <property type="protein sequence ID" value="JAD17538.1"/>
    <property type="molecule type" value="Transcribed_RNA"/>
</dbReference>
<protein>
    <submittedName>
        <fullName evidence="1">Uncharacterized protein</fullName>
    </submittedName>
</protein>